<dbReference type="GO" id="GO:0005739">
    <property type="term" value="C:mitochondrion"/>
    <property type="evidence" value="ECO:0007669"/>
    <property type="project" value="UniProtKB-ARBA"/>
</dbReference>
<gene>
    <name evidence="12" type="primary">metG</name>
    <name evidence="12" type="ORF">AK812_SmicGene42167</name>
</gene>
<dbReference type="Gene3D" id="1.10.730.10">
    <property type="entry name" value="Isoleucyl-tRNA Synthetase, Domain 1"/>
    <property type="match status" value="1"/>
</dbReference>
<dbReference type="InterPro" id="IPR023457">
    <property type="entry name" value="Met-tRNA_synth_2"/>
</dbReference>
<evidence type="ECO:0000259" key="11">
    <source>
        <dbReference type="Pfam" id="PF19303"/>
    </source>
</evidence>
<dbReference type="InterPro" id="IPR014729">
    <property type="entry name" value="Rossmann-like_a/b/a_fold"/>
</dbReference>
<dbReference type="InterPro" id="IPR014758">
    <property type="entry name" value="Met-tRNA_synth"/>
</dbReference>
<name>A0A1Q9C498_SYMMI</name>
<keyword evidence="3 8" id="KW-0547">Nucleotide-binding</keyword>
<accession>A0A1Q9C498</accession>
<dbReference type="GO" id="GO:0006431">
    <property type="term" value="P:methionyl-tRNA aminoacylation"/>
    <property type="evidence" value="ECO:0007669"/>
    <property type="project" value="InterPro"/>
</dbReference>
<dbReference type="SUPFAM" id="SSF52374">
    <property type="entry name" value="Nucleotidylyl transferase"/>
    <property type="match status" value="1"/>
</dbReference>
<dbReference type="OMA" id="MDTQAFC"/>
<keyword evidence="13" id="KW-1185">Reference proteome</keyword>
<organism evidence="12 13">
    <name type="scientific">Symbiodinium microadriaticum</name>
    <name type="common">Dinoflagellate</name>
    <name type="synonym">Zooxanthella microadriatica</name>
    <dbReference type="NCBI Taxonomy" id="2951"/>
    <lineage>
        <taxon>Eukaryota</taxon>
        <taxon>Sar</taxon>
        <taxon>Alveolata</taxon>
        <taxon>Dinophyceae</taxon>
        <taxon>Suessiales</taxon>
        <taxon>Symbiodiniaceae</taxon>
        <taxon>Symbiodinium</taxon>
    </lineage>
</organism>
<evidence type="ECO:0000256" key="3">
    <source>
        <dbReference type="ARBA" id="ARBA00022741"/>
    </source>
</evidence>
<evidence type="ECO:0000256" key="4">
    <source>
        <dbReference type="ARBA" id="ARBA00022840"/>
    </source>
</evidence>
<feature type="region of interest" description="Disordered" evidence="9">
    <location>
        <begin position="171"/>
        <end position="190"/>
    </location>
</feature>
<keyword evidence="5 8" id="KW-0648">Protein biosynthesis</keyword>
<dbReference type="SUPFAM" id="SSF47323">
    <property type="entry name" value="Anticodon-binding domain of a subclass of class I aminoacyl-tRNA synthetases"/>
    <property type="match status" value="1"/>
</dbReference>
<dbReference type="Proteomes" id="UP000186817">
    <property type="component" value="Unassembled WGS sequence"/>
</dbReference>
<evidence type="ECO:0000259" key="10">
    <source>
        <dbReference type="Pfam" id="PF09334"/>
    </source>
</evidence>
<dbReference type="Gene3D" id="2.170.220.10">
    <property type="match status" value="1"/>
</dbReference>
<dbReference type="Pfam" id="PF19303">
    <property type="entry name" value="Anticodon_3"/>
    <property type="match status" value="1"/>
</dbReference>
<dbReference type="NCBIfam" id="TIGR00398">
    <property type="entry name" value="metG"/>
    <property type="match status" value="1"/>
</dbReference>
<evidence type="ECO:0000256" key="2">
    <source>
        <dbReference type="ARBA" id="ARBA00022598"/>
    </source>
</evidence>
<sequence length="717" mass="79362">MRLSGYRSSLHSWLGKARSVARGGKVLKRGLCGMTVHEILLCKRLFERILAALLLAGGGSWPRVATGPTTVTAGSMLPQTQPATQWAVRAGAVPLRRVNGGYAVRYAVRHAVRHAARQRAQSAAEAGLLGLSLLWLKGRSGASKQACRPPRILAYAAASLAADAVDEALEGRGRGTDKHPQLQFKRDGAGNPEKLMITTPLFYANGSPHIGSAYPAIASDVLARYAKLRGADVHYVTGMDEHGEKIAQTAASKDKTPQELVDGFAEEFQELWSLLDVEANHFARTTPDKHKAIVREMWQRCLENGDIYKKDYTGWYCVGCEAYLDDDEMSEGHICKIHQKECIQRSEENYFFRLSKYWDDIRRHIENNPDFILPTSRRSQVLVWLEEDNKRDFSISRASTSWGIPVPDDDSQVIYVWFDALLGYLSSLLQPDDPATLETVLSRGWPAEVHVIGKDIMRFHAIYWPAMLMSAGLPLPKHICTHGFLTKDGLKMGKSLGNVVEPVPLVESFGPDAVRFFFAACLAFGEDGDFSYETFIKRVNSTLANELGNLVHRILTLSRKNLEEPCSAEALASGDSDLQKHPVRVAALQAPAAVARHYEQLDIPKAVLAAFEIVQAGNLRMTQVEPWAKLKKTSSEEDKKTALCELLVMAEGARICATLLSPVTPRLSQKILEEFGLEGQLAWSQTAWSWDAIPGLAAGAKPKPVFQRIDLEPWKGK</sequence>
<dbReference type="Pfam" id="PF09334">
    <property type="entry name" value="tRNA-synt_1g"/>
    <property type="match status" value="2"/>
</dbReference>
<feature type="domain" description="Methionyl-tRNA synthetase anticodon-binding" evidence="11">
    <location>
        <begin position="592"/>
        <end position="710"/>
    </location>
</feature>
<dbReference type="InterPro" id="IPR009080">
    <property type="entry name" value="tRNAsynth_Ia_anticodon-bd"/>
</dbReference>
<dbReference type="OrthoDB" id="24670at2759"/>
<feature type="compositionally biased region" description="Basic and acidic residues" evidence="9">
    <location>
        <begin position="171"/>
        <end position="188"/>
    </location>
</feature>
<keyword evidence="2 8" id="KW-0436">Ligase</keyword>
<dbReference type="PANTHER" id="PTHR43326:SF1">
    <property type="entry name" value="METHIONINE--TRNA LIGASE, MITOCHONDRIAL"/>
    <property type="match status" value="1"/>
</dbReference>
<evidence type="ECO:0000256" key="5">
    <source>
        <dbReference type="ARBA" id="ARBA00022917"/>
    </source>
</evidence>
<dbReference type="PRINTS" id="PR01041">
    <property type="entry name" value="TRNASYNTHMET"/>
</dbReference>
<dbReference type="GO" id="GO:0005524">
    <property type="term" value="F:ATP binding"/>
    <property type="evidence" value="ECO:0007669"/>
    <property type="project" value="UniProtKB-KW"/>
</dbReference>
<dbReference type="PANTHER" id="PTHR43326">
    <property type="entry name" value="METHIONYL-TRNA SYNTHETASE"/>
    <property type="match status" value="1"/>
</dbReference>
<dbReference type="CDD" id="cd00814">
    <property type="entry name" value="MetRS_core"/>
    <property type="match status" value="1"/>
</dbReference>
<keyword evidence="6 8" id="KW-0030">Aminoacyl-tRNA synthetase</keyword>
<dbReference type="EC" id="6.1.1.10" evidence="1"/>
<comment type="catalytic activity">
    <reaction evidence="7">
        <text>tRNA(Met) + L-methionine + ATP = L-methionyl-tRNA(Met) + AMP + diphosphate</text>
        <dbReference type="Rhea" id="RHEA:13481"/>
        <dbReference type="Rhea" id="RHEA-COMP:9667"/>
        <dbReference type="Rhea" id="RHEA-COMP:9698"/>
        <dbReference type="ChEBI" id="CHEBI:30616"/>
        <dbReference type="ChEBI" id="CHEBI:33019"/>
        <dbReference type="ChEBI" id="CHEBI:57844"/>
        <dbReference type="ChEBI" id="CHEBI:78442"/>
        <dbReference type="ChEBI" id="CHEBI:78530"/>
        <dbReference type="ChEBI" id="CHEBI:456215"/>
        <dbReference type="EC" id="6.1.1.10"/>
    </reaction>
</comment>
<protein>
    <recommendedName>
        <fullName evidence="1">methionine--tRNA ligase</fullName>
        <ecNumber evidence="1">6.1.1.10</ecNumber>
    </recommendedName>
</protein>
<keyword evidence="4 8" id="KW-0067">ATP-binding</keyword>
<evidence type="ECO:0000256" key="8">
    <source>
        <dbReference type="RuleBase" id="RU363039"/>
    </source>
</evidence>
<dbReference type="FunFam" id="2.170.220.10:FF:000001">
    <property type="entry name" value="methionine--tRNA ligase, mitochondrial"/>
    <property type="match status" value="1"/>
</dbReference>
<evidence type="ECO:0000256" key="9">
    <source>
        <dbReference type="SAM" id="MobiDB-lite"/>
    </source>
</evidence>
<dbReference type="GO" id="GO:0004825">
    <property type="term" value="F:methionine-tRNA ligase activity"/>
    <property type="evidence" value="ECO:0007669"/>
    <property type="project" value="UniProtKB-EC"/>
</dbReference>
<dbReference type="InterPro" id="IPR015413">
    <property type="entry name" value="Methionyl/Leucyl_tRNA_Synth"/>
</dbReference>
<evidence type="ECO:0000256" key="7">
    <source>
        <dbReference type="ARBA" id="ARBA00047364"/>
    </source>
</evidence>
<dbReference type="InterPro" id="IPR041872">
    <property type="entry name" value="Anticodon_Met"/>
</dbReference>
<dbReference type="EMBL" id="LSRX01001720">
    <property type="protein sequence ID" value="OLP77739.1"/>
    <property type="molecule type" value="Genomic_DNA"/>
</dbReference>
<proteinExistence type="inferred from homology"/>
<feature type="domain" description="Methionyl/Leucyl tRNA synthetase" evidence="10">
    <location>
        <begin position="196"/>
        <end position="328"/>
    </location>
</feature>
<dbReference type="InterPro" id="IPR033911">
    <property type="entry name" value="MetRS_core"/>
</dbReference>
<feature type="domain" description="Methionyl/Leucyl tRNA synthetase" evidence="10">
    <location>
        <begin position="334"/>
        <end position="554"/>
    </location>
</feature>
<dbReference type="AlphaFoldDB" id="A0A1Q9C498"/>
<comment type="similarity">
    <text evidence="8">Belongs to the class-I aminoacyl-tRNA synthetase family.</text>
</comment>
<evidence type="ECO:0000313" key="13">
    <source>
        <dbReference type="Proteomes" id="UP000186817"/>
    </source>
</evidence>
<evidence type="ECO:0000256" key="1">
    <source>
        <dbReference type="ARBA" id="ARBA00012838"/>
    </source>
</evidence>
<dbReference type="Gene3D" id="3.40.50.620">
    <property type="entry name" value="HUPs"/>
    <property type="match status" value="1"/>
</dbReference>
<evidence type="ECO:0000313" key="12">
    <source>
        <dbReference type="EMBL" id="OLP77739.1"/>
    </source>
</evidence>
<evidence type="ECO:0000256" key="6">
    <source>
        <dbReference type="ARBA" id="ARBA00023146"/>
    </source>
</evidence>
<reference evidence="12 13" key="1">
    <citation type="submission" date="2016-02" db="EMBL/GenBank/DDBJ databases">
        <title>Genome analysis of coral dinoflagellate symbionts highlights evolutionary adaptations to a symbiotic lifestyle.</title>
        <authorList>
            <person name="Aranda M."/>
            <person name="Li Y."/>
            <person name="Liew Y.J."/>
            <person name="Baumgarten S."/>
            <person name="Simakov O."/>
            <person name="Wilson M."/>
            <person name="Piel J."/>
            <person name="Ashoor H."/>
            <person name="Bougouffa S."/>
            <person name="Bajic V.B."/>
            <person name="Ryu T."/>
            <person name="Ravasi T."/>
            <person name="Bayer T."/>
            <person name="Micklem G."/>
            <person name="Kim H."/>
            <person name="Bhak J."/>
            <person name="Lajeunesse T.C."/>
            <person name="Voolstra C.R."/>
        </authorList>
    </citation>
    <scope>NUCLEOTIDE SEQUENCE [LARGE SCALE GENOMIC DNA]</scope>
    <source>
        <strain evidence="12 13">CCMP2467</strain>
    </source>
</reference>
<comment type="caution">
    <text evidence="12">The sequence shown here is derived from an EMBL/GenBank/DDBJ whole genome shotgun (WGS) entry which is preliminary data.</text>
</comment>